<name>A0A841JGC9_9SPHI</name>
<evidence type="ECO:0008006" key="10">
    <source>
        <dbReference type="Google" id="ProtNLM"/>
    </source>
</evidence>
<gene>
    <name evidence="8" type="ORF">HDF22_001197</name>
</gene>
<organism evidence="8 9">
    <name type="scientific">Mucilaginibacter lappiensis</name>
    <dbReference type="NCBI Taxonomy" id="354630"/>
    <lineage>
        <taxon>Bacteria</taxon>
        <taxon>Pseudomonadati</taxon>
        <taxon>Bacteroidota</taxon>
        <taxon>Sphingobacteriia</taxon>
        <taxon>Sphingobacteriales</taxon>
        <taxon>Sphingobacteriaceae</taxon>
        <taxon>Mucilaginibacter</taxon>
    </lineage>
</organism>
<evidence type="ECO:0000313" key="9">
    <source>
        <dbReference type="Proteomes" id="UP000548326"/>
    </source>
</evidence>
<dbReference type="SUPFAM" id="SSF74650">
    <property type="entry name" value="Galactose mutarotase-like"/>
    <property type="match status" value="1"/>
</dbReference>
<dbReference type="InterPro" id="IPR000602">
    <property type="entry name" value="Glyco_hydro_38_N"/>
</dbReference>
<dbReference type="Gene3D" id="2.70.98.30">
    <property type="entry name" value="Golgi alpha-mannosidase II, domain 4"/>
    <property type="match status" value="1"/>
</dbReference>
<dbReference type="InterPro" id="IPR050843">
    <property type="entry name" value="Glycosyl_Hydrlase_38"/>
</dbReference>
<evidence type="ECO:0000256" key="3">
    <source>
        <dbReference type="ARBA" id="ARBA00023157"/>
    </source>
</evidence>
<dbReference type="RefSeq" id="WP_183586304.1">
    <property type="nucleotide sequence ID" value="NZ_JACHCA010000003.1"/>
</dbReference>
<feature type="domain" description="Glycoside hydrolase family 38 N-terminal" evidence="5">
    <location>
        <begin position="136"/>
        <end position="429"/>
    </location>
</feature>
<dbReference type="InterPro" id="IPR011682">
    <property type="entry name" value="Glyco_hydro_38_C"/>
</dbReference>
<dbReference type="GO" id="GO:0030246">
    <property type="term" value="F:carbohydrate binding"/>
    <property type="evidence" value="ECO:0007669"/>
    <property type="project" value="InterPro"/>
</dbReference>
<evidence type="ECO:0000256" key="4">
    <source>
        <dbReference type="ARBA" id="ARBA00023180"/>
    </source>
</evidence>
<dbReference type="SUPFAM" id="SSF88713">
    <property type="entry name" value="Glycoside hydrolase/deacetylase"/>
    <property type="match status" value="1"/>
</dbReference>
<comment type="cofactor">
    <cofactor evidence="1">
        <name>Zn(2+)</name>
        <dbReference type="ChEBI" id="CHEBI:29105"/>
    </cofactor>
</comment>
<reference evidence="8 9" key="1">
    <citation type="submission" date="2020-08" db="EMBL/GenBank/DDBJ databases">
        <title>Genomic Encyclopedia of Type Strains, Phase IV (KMG-V): Genome sequencing to study the core and pangenomes of soil and plant-associated prokaryotes.</title>
        <authorList>
            <person name="Whitman W."/>
        </authorList>
    </citation>
    <scope>NUCLEOTIDE SEQUENCE [LARGE SCALE GENOMIC DNA]</scope>
    <source>
        <strain evidence="8 9">MP601</strain>
    </source>
</reference>
<dbReference type="GO" id="GO:0006013">
    <property type="term" value="P:mannose metabolic process"/>
    <property type="evidence" value="ECO:0007669"/>
    <property type="project" value="InterPro"/>
</dbReference>
<keyword evidence="2" id="KW-0862">Zinc</keyword>
<accession>A0A841JGC9</accession>
<dbReference type="InterPro" id="IPR013780">
    <property type="entry name" value="Glyco_hydro_b"/>
</dbReference>
<dbReference type="InterPro" id="IPR027291">
    <property type="entry name" value="Glyco_hydro_38_N_sf"/>
</dbReference>
<feature type="domain" description="Glycosyl hydrolases family 38 C-terminal" evidence="7">
    <location>
        <begin position="899"/>
        <end position="955"/>
    </location>
</feature>
<sequence>MKIRQSRIKSFCLITILFLLSTVATGVYGQKAQPAFTSITLQPTVAYVNYHGENRRVARLLFKSGKSYNAGTLSVSFNNHTDNIAIPTSTTGLDVFEVPLPGPAIKIATQLTVTLTYNGQTYWARCIVEPARDNWTVYVLPHSHVDIGYTNTQAKVLKLHMDNIDESIDLAEKTQNYPAEARFKWTTEAIWVVDNYLKQASAEKKARFWSAVKKGWISLDGAYGNINTSMTDSRQLMQMFAKSQKLAREQGIEIHTMFQGDVPGASWGLAAQAEQTGIHYFLSGPNASDRIGNLAKWQDKPFYWLSPSGKQKLLFWQCQPYSIGYQLKGAKIPNFFTIDDPKPYYTGHPEENFLNPYLFQYLGNLEQNNFPYNMTILTWAMSDNAPIDPELPDAVKAWNEHYTSPKLVITSVKQFFNDLEKQYKNDIPSFTGDYTEYWTDGVSSAARETALSRITSDRLKQTGAIWAIRNKPAYPVVAFDDTWKNLLLYNEHTWGAYNSVGEPDNEKVKSEWNVKQGYVLRAEKQVDSLMTEALKPSATQTHAIDVYNTTNWLRTDVVYIPASLSKTGDLVKDATGKKITSQRLSSGELAFVANAVPALGKSTYTIYTGKAFSNGQARVSGNSLSNGIYTVAVDAKSGNIVKLIKGATSRNYVAADSAGLNQYMYMPGDSLKKLVSTTNTQINIKEKGPLVVSLLITSDAPGTQGLTREVRLVSGLDQVEIINTIDKTAIRNKESVHFAFPFNVPGAQVRYSIPWGSALAEADQLPYANHNWFTMQRWVDVSNSAYGITWSSPDAPLFEIGSITTGNLLGGLHHAPQWLSFTPQSPVLYSWVMNNLWHTNFRADQEGKATFHYFIQAHEIGFNNFKANQKGLNNHQPLVVSAATGAPEKGLFLKINGDNIYVETLKPTDDGQGVIAQLVNSSDTDSEVDITPNTVSTIKVWESNLMEDKLKPLNDRFTIPAKGVLSVRIER</sequence>
<dbReference type="Gene3D" id="3.20.110.10">
    <property type="entry name" value="Glycoside hydrolase 38, N terminal domain"/>
    <property type="match status" value="1"/>
</dbReference>
<dbReference type="Pfam" id="PF01074">
    <property type="entry name" value="Glyco_hydro_38N"/>
    <property type="match status" value="1"/>
</dbReference>
<evidence type="ECO:0000256" key="1">
    <source>
        <dbReference type="ARBA" id="ARBA00001947"/>
    </source>
</evidence>
<keyword evidence="4" id="KW-0325">Glycoprotein</keyword>
<dbReference type="InterPro" id="IPR041147">
    <property type="entry name" value="GH38_C"/>
</dbReference>
<dbReference type="AlphaFoldDB" id="A0A841JGC9"/>
<protein>
    <recommendedName>
        <fullName evidence="10">Glycosyl hydrolases family 38 N-terminal domain-containing protein</fullName>
    </recommendedName>
</protein>
<evidence type="ECO:0000313" key="8">
    <source>
        <dbReference type="EMBL" id="MBB6127091.1"/>
    </source>
</evidence>
<comment type="caution">
    <text evidence="8">The sequence shown here is derived from an EMBL/GenBank/DDBJ whole genome shotgun (WGS) entry which is preliminary data.</text>
</comment>
<keyword evidence="3" id="KW-1015">Disulfide bond</keyword>
<dbReference type="Proteomes" id="UP000548326">
    <property type="component" value="Unassembled WGS sequence"/>
</dbReference>
<dbReference type="CDD" id="cd10791">
    <property type="entry name" value="GH38N_AMII_like_1"/>
    <property type="match status" value="1"/>
</dbReference>
<evidence type="ECO:0000256" key="2">
    <source>
        <dbReference type="ARBA" id="ARBA00022833"/>
    </source>
</evidence>
<dbReference type="Pfam" id="PF17677">
    <property type="entry name" value="Glyco_hydro38C2"/>
    <property type="match status" value="1"/>
</dbReference>
<proteinExistence type="predicted"/>
<evidence type="ECO:0000259" key="7">
    <source>
        <dbReference type="Pfam" id="PF17677"/>
    </source>
</evidence>
<dbReference type="GO" id="GO:0004559">
    <property type="term" value="F:alpha-mannosidase activity"/>
    <property type="evidence" value="ECO:0007669"/>
    <property type="project" value="InterPro"/>
</dbReference>
<dbReference type="PANTHER" id="PTHR11607">
    <property type="entry name" value="ALPHA-MANNOSIDASE"/>
    <property type="match status" value="1"/>
</dbReference>
<dbReference type="EMBL" id="JACHCA010000003">
    <property type="protein sequence ID" value="MBB6127091.1"/>
    <property type="molecule type" value="Genomic_DNA"/>
</dbReference>
<dbReference type="PANTHER" id="PTHR11607:SF3">
    <property type="entry name" value="LYSOSOMAL ALPHA-MANNOSIDASE"/>
    <property type="match status" value="1"/>
</dbReference>
<dbReference type="InterPro" id="IPR011013">
    <property type="entry name" value="Gal_mutarotase_sf_dom"/>
</dbReference>
<dbReference type="Pfam" id="PF07748">
    <property type="entry name" value="Glyco_hydro_38C"/>
    <property type="match status" value="1"/>
</dbReference>
<evidence type="ECO:0000259" key="5">
    <source>
        <dbReference type="Pfam" id="PF01074"/>
    </source>
</evidence>
<feature type="domain" description="Glycosyl hydrolase family 38 C-terminal" evidence="6">
    <location>
        <begin position="624"/>
        <end position="789"/>
    </location>
</feature>
<dbReference type="Gene3D" id="2.60.40.1180">
    <property type="entry name" value="Golgi alpha-mannosidase II"/>
    <property type="match status" value="1"/>
</dbReference>
<evidence type="ECO:0000259" key="6">
    <source>
        <dbReference type="Pfam" id="PF07748"/>
    </source>
</evidence>
<dbReference type="InterPro" id="IPR011330">
    <property type="entry name" value="Glyco_hydro/deAcase_b/a-brl"/>
</dbReference>